<name>A0A4Y2E3C1_ARAVE</name>
<gene>
    <name evidence="1" type="ORF">AVEN_226492_1</name>
</gene>
<comment type="caution">
    <text evidence="1">The sequence shown here is derived from an EMBL/GenBank/DDBJ whole genome shotgun (WGS) entry which is preliminary data.</text>
</comment>
<reference evidence="1 2" key="1">
    <citation type="journal article" date="2019" name="Sci. Rep.">
        <title>Orb-weaving spider Araneus ventricosus genome elucidates the spidroin gene catalogue.</title>
        <authorList>
            <person name="Kono N."/>
            <person name="Nakamura H."/>
            <person name="Ohtoshi R."/>
            <person name="Moran D.A.P."/>
            <person name="Shinohara A."/>
            <person name="Yoshida Y."/>
            <person name="Fujiwara M."/>
            <person name="Mori M."/>
            <person name="Tomita M."/>
            <person name="Arakawa K."/>
        </authorList>
    </citation>
    <scope>NUCLEOTIDE SEQUENCE [LARGE SCALE GENOMIC DNA]</scope>
</reference>
<organism evidence="1 2">
    <name type="scientific">Araneus ventricosus</name>
    <name type="common">Orbweaver spider</name>
    <name type="synonym">Epeira ventricosa</name>
    <dbReference type="NCBI Taxonomy" id="182803"/>
    <lineage>
        <taxon>Eukaryota</taxon>
        <taxon>Metazoa</taxon>
        <taxon>Ecdysozoa</taxon>
        <taxon>Arthropoda</taxon>
        <taxon>Chelicerata</taxon>
        <taxon>Arachnida</taxon>
        <taxon>Araneae</taxon>
        <taxon>Araneomorphae</taxon>
        <taxon>Entelegynae</taxon>
        <taxon>Araneoidea</taxon>
        <taxon>Araneidae</taxon>
        <taxon>Araneus</taxon>
    </lineage>
</organism>
<evidence type="ECO:0000313" key="1">
    <source>
        <dbReference type="EMBL" id="GBM22826.1"/>
    </source>
</evidence>
<dbReference type="EMBL" id="BGPR01000487">
    <property type="protein sequence ID" value="GBM22826.1"/>
    <property type="molecule type" value="Genomic_DNA"/>
</dbReference>
<accession>A0A4Y2E3C1</accession>
<proteinExistence type="predicted"/>
<protein>
    <submittedName>
        <fullName evidence="1">Uncharacterized protein</fullName>
    </submittedName>
</protein>
<evidence type="ECO:0000313" key="2">
    <source>
        <dbReference type="Proteomes" id="UP000499080"/>
    </source>
</evidence>
<keyword evidence="2" id="KW-1185">Reference proteome</keyword>
<dbReference type="Proteomes" id="UP000499080">
    <property type="component" value="Unassembled WGS sequence"/>
</dbReference>
<sequence>MAGFIHAVIWAKVGLIQDEAEMKDVFQMARVPPRNTILHWVSVLHTRATLMSKRPSGVIEWYVPLKLCKASDKPCCAVRVNLLGSILLNLASIIVR</sequence>
<dbReference type="AlphaFoldDB" id="A0A4Y2E3C1"/>